<evidence type="ECO:0000313" key="4">
    <source>
        <dbReference type="Proteomes" id="UP000232587"/>
    </source>
</evidence>
<feature type="region of interest" description="Disordered" evidence="1">
    <location>
        <begin position="138"/>
        <end position="178"/>
    </location>
</feature>
<keyword evidence="4" id="KW-1185">Reference proteome</keyword>
<dbReference type="RefSeq" id="WP_100867118.1">
    <property type="nucleotide sequence ID" value="NZ_PHUF01000003.1"/>
</dbReference>
<name>A0A2N0HL35_9SPHN</name>
<evidence type="ECO:0000256" key="2">
    <source>
        <dbReference type="SAM" id="Phobius"/>
    </source>
</evidence>
<gene>
    <name evidence="3" type="ORF">B0I00_1911</name>
</gene>
<organism evidence="3 4">
    <name type="scientific">Novosphingobium kunmingense</name>
    <dbReference type="NCBI Taxonomy" id="1211806"/>
    <lineage>
        <taxon>Bacteria</taxon>
        <taxon>Pseudomonadati</taxon>
        <taxon>Pseudomonadota</taxon>
        <taxon>Alphaproteobacteria</taxon>
        <taxon>Sphingomonadales</taxon>
        <taxon>Sphingomonadaceae</taxon>
        <taxon>Novosphingobium</taxon>
    </lineage>
</organism>
<evidence type="ECO:0000256" key="1">
    <source>
        <dbReference type="SAM" id="MobiDB-lite"/>
    </source>
</evidence>
<proteinExistence type="predicted"/>
<keyword evidence="2" id="KW-1133">Transmembrane helix</keyword>
<dbReference type="AlphaFoldDB" id="A0A2N0HL35"/>
<dbReference type="Proteomes" id="UP000232587">
    <property type="component" value="Unassembled WGS sequence"/>
</dbReference>
<keyword evidence="2" id="KW-0472">Membrane</keyword>
<feature type="region of interest" description="Disordered" evidence="1">
    <location>
        <begin position="218"/>
        <end position="237"/>
    </location>
</feature>
<reference evidence="3 4" key="1">
    <citation type="submission" date="2017-11" db="EMBL/GenBank/DDBJ databases">
        <title>Genomic Encyclopedia of Type Strains, Phase III (KMG-III): the genomes of soil and plant-associated and newly described type strains.</title>
        <authorList>
            <person name="Whitman W."/>
        </authorList>
    </citation>
    <scope>NUCLEOTIDE SEQUENCE [LARGE SCALE GENOMIC DNA]</scope>
    <source>
        <strain evidence="3 4">CGMCC 1.12274</strain>
    </source>
</reference>
<feature type="transmembrane region" description="Helical" evidence="2">
    <location>
        <begin position="37"/>
        <end position="57"/>
    </location>
</feature>
<accession>A0A2N0HL35</accession>
<sequence>MLTLLSILTGGGLIGSIVLLVLRPALRASLGGALAAIPARVWGALALIALVLALTWYHGHAVKAARAEGRRAGVSETNAAWDKAQAEWQRAAAQWTRNIERRDRSIADEERQKHDQAVRDNRARADALRLLGPGRSAAHCIRPEPAAGVPPAAGGPEGAPTGPDAPEPELPAGNGTPDRQWAIVPWGWLVDRAREHDDLRAENVGWRRWYLREQAAWDKARADGPAGPKPEFGDKSP</sequence>
<keyword evidence="2" id="KW-0812">Transmembrane</keyword>
<comment type="caution">
    <text evidence="3">The sequence shown here is derived from an EMBL/GenBank/DDBJ whole genome shotgun (WGS) entry which is preliminary data.</text>
</comment>
<dbReference type="EMBL" id="PHUF01000003">
    <property type="protein sequence ID" value="PKB19671.1"/>
    <property type="molecule type" value="Genomic_DNA"/>
</dbReference>
<protein>
    <submittedName>
        <fullName evidence="3">Uncharacterized protein</fullName>
    </submittedName>
</protein>
<evidence type="ECO:0000313" key="3">
    <source>
        <dbReference type="EMBL" id="PKB19671.1"/>
    </source>
</evidence>
<feature type="compositionally biased region" description="Low complexity" evidence="1">
    <location>
        <begin position="143"/>
        <end position="162"/>
    </location>
</feature>